<dbReference type="InterPro" id="IPR051340">
    <property type="entry name" value="Haloalkane_dehalogenase"/>
</dbReference>
<dbReference type="AlphaFoldDB" id="A0A3B0T327"/>
<sequence>MQWPAVRTPDSAFEGLPGYGFDAHYVEHKGVRLHYLDEGAGDPIVLFHGEPTWSFLYRNVIPPLVAAGYRVIAPDYPGFGKSDKPTDPAFYTYERHIEFIEAILEPLGLSNATAAVQDWGGPIGLRAAVEHQDWFTRLVIMNTGLFTGAPLSEPFLAWRNFVEKTPDLPVRFIMERSMVTTWDDAVLAAYEAPFPSLEYKVGAHVFPLIVPRTRTDPGAAAMRAVVDALGGWSNPTLVMFSTEDPIFNRDVAHDFARLIPGAGEPRFIENAGHFLQEDQSAAVAQGIIDFLASLPDNR</sequence>
<protein>
    <submittedName>
        <fullName evidence="3">Hydrolase, alpha/beta fold family protein, At1g52510/AT4G12830 homolog, group4</fullName>
    </submittedName>
</protein>
<evidence type="ECO:0000256" key="1">
    <source>
        <dbReference type="ARBA" id="ARBA00022801"/>
    </source>
</evidence>
<dbReference type="InterPro" id="IPR000639">
    <property type="entry name" value="Epox_hydrolase-like"/>
</dbReference>
<evidence type="ECO:0000259" key="2">
    <source>
        <dbReference type="Pfam" id="PF00561"/>
    </source>
</evidence>
<dbReference type="InterPro" id="IPR029058">
    <property type="entry name" value="AB_hydrolase_fold"/>
</dbReference>
<accession>A0A3B0T327</accession>
<proteinExistence type="predicted"/>
<dbReference type="PANTHER" id="PTHR42977">
    <property type="entry name" value="HYDROLASE-RELATED"/>
    <property type="match status" value="1"/>
</dbReference>
<gene>
    <name evidence="3" type="ORF">MNBD_ACTINO02-1924</name>
</gene>
<dbReference type="Pfam" id="PF00561">
    <property type="entry name" value="Abhydrolase_1"/>
    <property type="match status" value="1"/>
</dbReference>
<dbReference type="PRINTS" id="PR00412">
    <property type="entry name" value="EPOXHYDRLASE"/>
</dbReference>
<dbReference type="Gene3D" id="3.40.50.1820">
    <property type="entry name" value="alpha/beta hydrolase"/>
    <property type="match status" value="1"/>
</dbReference>
<feature type="domain" description="AB hydrolase-1" evidence="2">
    <location>
        <begin position="43"/>
        <end position="278"/>
    </location>
</feature>
<dbReference type="InterPro" id="IPR000073">
    <property type="entry name" value="AB_hydrolase_1"/>
</dbReference>
<reference evidence="3" key="1">
    <citation type="submission" date="2018-06" db="EMBL/GenBank/DDBJ databases">
        <authorList>
            <person name="Zhirakovskaya E."/>
        </authorList>
    </citation>
    <scope>NUCLEOTIDE SEQUENCE</scope>
</reference>
<evidence type="ECO:0000313" key="3">
    <source>
        <dbReference type="EMBL" id="VAW06739.1"/>
    </source>
</evidence>
<dbReference type="NCBIfam" id="NF002043">
    <property type="entry name" value="PRK00870.1"/>
    <property type="match status" value="1"/>
</dbReference>
<dbReference type="PRINTS" id="PR00111">
    <property type="entry name" value="ABHYDROLASE"/>
</dbReference>
<dbReference type="EMBL" id="UOEK01000366">
    <property type="protein sequence ID" value="VAW06739.1"/>
    <property type="molecule type" value="Genomic_DNA"/>
</dbReference>
<name>A0A3B0T327_9ZZZZ</name>
<organism evidence="3">
    <name type="scientific">hydrothermal vent metagenome</name>
    <dbReference type="NCBI Taxonomy" id="652676"/>
    <lineage>
        <taxon>unclassified sequences</taxon>
        <taxon>metagenomes</taxon>
        <taxon>ecological metagenomes</taxon>
    </lineage>
</organism>
<dbReference type="SUPFAM" id="SSF53474">
    <property type="entry name" value="alpha/beta-Hydrolases"/>
    <property type="match status" value="1"/>
</dbReference>
<keyword evidence="1 3" id="KW-0378">Hydrolase</keyword>
<dbReference type="PANTHER" id="PTHR42977:SF3">
    <property type="entry name" value="AB HYDROLASE-1 DOMAIN-CONTAINING PROTEIN"/>
    <property type="match status" value="1"/>
</dbReference>
<dbReference type="GO" id="GO:0004301">
    <property type="term" value="F:epoxide hydrolase activity"/>
    <property type="evidence" value="ECO:0007669"/>
    <property type="project" value="TreeGrafter"/>
</dbReference>